<evidence type="ECO:0000313" key="2">
    <source>
        <dbReference type="EMBL" id="MBF8435741.1"/>
    </source>
</evidence>
<keyword evidence="3" id="KW-1185">Reference proteome</keyword>
<evidence type="ECO:0008006" key="4">
    <source>
        <dbReference type="Google" id="ProtNLM"/>
    </source>
</evidence>
<organism evidence="2 3">
    <name type="scientific">Halonatronomonas betaini</name>
    <dbReference type="NCBI Taxonomy" id="2778430"/>
    <lineage>
        <taxon>Bacteria</taxon>
        <taxon>Bacillati</taxon>
        <taxon>Bacillota</taxon>
        <taxon>Clostridia</taxon>
        <taxon>Halanaerobiales</taxon>
        <taxon>Halarsenatibacteraceae</taxon>
        <taxon>Halonatronomonas</taxon>
    </lineage>
</organism>
<dbReference type="Proteomes" id="UP000621436">
    <property type="component" value="Unassembled WGS sequence"/>
</dbReference>
<feature type="transmembrane region" description="Helical" evidence="1">
    <location>
        <begin position="90"/>
        <end position="116"/>
    </location>
</feature>
<name>A0A931AQ25_9FIRM</name>
<feature type="transmembrane region" description="Helical" evidence="1">
    <location>
        <begin position="21"/>
        <end position="41"/>
    </location>
</feature>
<feature type="transmembrane region" description="Helical" evidence="1">
    <location>
        <begin position="47"/>
        <end position="69"/>
    </location>
</feature>
<evidence type="ECO:0000256" key="1">
    <source>
        <dbReference type="SAM" id="Phobius"/>
    </source>
</evidence>
<evidence type="ECO:0000313" key="3">
    <source>
        <dbReference type="Proteomes" id="UP000621436"/>
    </source>
</evidence>
<protein>
    <recommendedName>
        <fullName evidence="4">DUF624 domain-containing protein</fullName>
    </recommendedName>
</protein>
<accession>A0A931AQ25</accession>
<dbReference type="EMBL" id="JADPIE010000001">
    <property type="protein sequence ID" value="MBF8435741.1"/>
    <property type="molecule type" value="Genomic_DNA"/>
</dbReference>
<reference evidence="2" key="1">
    <citation type="submission" date="2020-11" db="EMBL/GenBank/DDBJ databases">
        <title>Halonatronomonas betainensis gen. nov., sp. nov. a novel haloalkaliphilic representative of the family Halanaerobiacae capable of betaine degradation.</title>
        <authorList>
            <person name="Boltyanskaya Y."/>
            <person name="Kevbrin V."/>
            <person name="Detkova E."/>
            <person name="Grouzdev D.S."/>
            <person name="Koziaeva V."/>
            <person name="Zhilina T."/>
        </authorList>
    </citation>
    <scope>NUCLEOTIDE SEQUENCE</scope>
    <source>
        <strain evidence="2">Z-7014</strain>
    </source>
</reference>
<dbReference type="AlphaFoldDB" id="A0A931AQ25"/>
<gene>
    <name evidence="2" type="ORF">I0Q91_01485</name>
</gene>
<feature type="transmembrane region" description="Helical" evidence="1">
    <location>
        <begin position="166"/>
        <end position="193"/>
    </location>
</feature>
<keyword evidence="1" id="KW-1133">Transmembrane helix</keyword>
<feature type="transmembrane region" description="Helical" evidence="1">
    <location>
        <begin position="199"/>
        <end position="217"/>
    </location>
</feature>
<dbReference type="RefSeq" id="WP_270452409.1">
    <property type="nucleotide sequence ID" value="NZ_JADPIE010000001.1"/>
</dbReference>
<comment type="caution">
    <text evidence="2">The sequence shown here is derived from an EMBL/GenBank/DDBJ whole genome shotgun (WGS) entry which is preliminary data.</text>
</comment>
<sequence length="236" mass="27147">MLVVQIMKEVFKTFYGGLFKAIILNLIWFLLISPIVFLFVNGIYLDFFIPFMLPVLILGPIILTGLNLLNKIYQNEDFSLKGIFNTVKSSFFPGLLAIVYGIAVYLILIIDIWFFYGRSEGNLLFLVLTALFVYLTVFFSITQLYFWGLLVHGKKLTLWTKIKRSFFLAVDNILQSFLWLAIVMAITGGFLYFTPIFPALYFSITGLTIIIGTDKFLNTYKENDYEKLMSNGKLSD</sequence>
<proteinExistence type="predicted"/>
<keyword evidence="1" id="KW-0812">Transmembrane</keyword>
<feature type="transmembrane region" description="Helical" evidence="1">
    <location>
        <begin position="122"/>
        <end position="146"/>
    </location>
</feature>
<keyword evidence="1" id="KW-0472">Membrane</keyword>